<dbReference type="InterPro" id="IPR018687">
    <property type="entry name" value="DUF2177_membr"/>
</dbReference>
<evidence type="ECO:0000256" key="1">
    <source>
        <dbReference type="SAM" id="Phobius"/>
    </source>
</evidence>
<sequence length="136" mass="14583">MKTLLIAYVATLAAFLAIDFVWLSRMGEVLYRPILGDLLRPDFLPLPALIFYAIFVGGLVFFAVRPSLAVGDWTTAALNGAVLGFVAYATYDLTNQATLRHWSTTLTLIDLAWGTVLSGLAATAGHFATAAAARFG</sequence>
<protein>
    <submittedName>
        <fullName evidence="2">DUF2177 family protein</fullName>
    </submittedName>
</protein>
<reference evidence="2 3" key="1">
    <citation type="submission" date="2019-02" db="EMBL/GenBank/DDBJ databases">
        <title>Siculibacillus lacustris gen. nov., sp. nov., a new rosette-forming bacterium isolated from a freshwater crater lake (Lake St. Ana, Romania).</title>
        <authorList>
            <person name="Felfoldi T."/>
            <person name="Marton Z."/>
            <person name="Szabo A."/>
            <person name="Mentes A."/>
            <person name="Boka K."/>
            <person name="Marialigeti K."/>
            <person name="Mathe I."/>
            <person name="Koncz M."/>
            <person name="Schumann P."/>
            <person name="Toth E."/>
        </authorList>
    </citation>
    <scope>NUCLEOTIDE SEQUENCE [LARGE SCALE GENOMIC DNA]</scope>
    <source>
        <strain evidence="2 3">SA-279</strain>
    </source>
</reference>
<dbReference type="EMBL" id="SJFN01000003">
    <property type="protein sequence ID" value="TBW40705.1"/>
    <property type="molecule type" value="Genomic_DNA"/>
</dbReference>
<dbReference type="Pfam" id="PF09945">
    <property type="entry name" value="DUF2177"/>
    <property type="match status" value="1"/>
</dbReference>
<feature type="transmembrane region" description="Helical" evidence="1">
    <location>
        <begin position="43"/>
        <end position="64"/>
    </location>
</feature>
<name>A0A4Q9VWK0_9HYPH</name>
<dbReference type="AlphaFoldDB" id="A0A4Q9VWK0"/>
<evidence type="ECO:0000313" key="2">
    <source>
        <dbReference type="EMBL" id="TBW40705.1"/>
    </source>
</evidence>
<organism evidence="2 3">
    <name type="scientific">Siculibacillus lacustris</name>
    <dbReference type="NCBI Taxonomy" id="1549641"/>
    <lineage>
        <taxon>Bacteria</taxon>
        <taxon>Pseudomonadati</taxon>
        <taxon>Pseudomonadota</taxon>
        <taxon>Alphaproteobacteria</taxon>
        <taxon>Hyphomicrobiales</taxon>
        <taxon>Ancalomicrobiaceae</taxon>
        <taxon>Siculibacillus</taxon>
    </lineage>
</organism>
<dbReference type="Proteomes" id="UP000292781">
    <property type="component" value="Unassembled WGS sequence"/>
</dbReference>
<evidence type="ECO:0000313" key="3">
    <source>
        <dbReference type="Proteomes" id="UP000292781"/>
    </source>
</evidence>
<feature type="transmembrane region" description="Helical" evidence="1">
    <location>
        <begin position="111"/>
        <end position="133"/>
    </location>
</feature>
<dbReference type="OrthoDB" id="166547at2"/>
<proteinExistence type="predicted"/>
<comment type="caution">
    <text evidence="2">The sequence shown here is derived from an EMBL/GenBank/DDBJ whole genome shotgun (WGS) entry which is preliminary data.</text>
</comment>
<keyword evidence="1" id="KW-0812">Transmembrane</keyword>
<keyword evidence="3" id="KW-1185">Reference proteome</keyword>
<gene>
    <name evidence="2" type="ORF">EYW49_02970</name>
</gene>
<feature type="transmembrane region" description="Helical" evidence="1">
    <location>
        <begin position="73"/>
        <end position="91"/>
    </location>
</feature>
<feature type="transmembrane region" description="Helical" evidence="1">
    <location>
        <begin position="5"/>
        <end position="23"/>
    </location>
</feature>
<keyword evidence="1" id="KW-0472">Membrane</keyword>
<keyword evidence="1" id="KW-1133">Transmembrane helix</keyword>
<accession>A0A4Q9VWK0</accession>
<dbReference type="RefSeq" id="WP_131305910.1">
    <property type="nucleotide sequence ID" value="NZ_SJFN01000003.1"/>
</dbReference>